<feature type="compositionally biased region" description="Low complexity" evidence="1">
    <location>
        <begin position="320"/>
        <end position="334"/>
    </location>
</feature>
<dbReference type="Pfam" id="PF00855">
    <property type="entry name" value="PWWP"/>
    <property type="match status" value="1"/>
</dbReference>
<accession>A0A0P9GWI0</accession>
<feature type="compositionally biased region" description="Basic and acidic residues" evidence="1">
    <location>
        <begin position="308"/>
        <end position="319"/>
    </location>
</feature>
<organism evidence="3 4">
    <name type="scientific">Rhodotorula graminis (strain WP1)</name>
    <dbReference type="NCBI Taxonomy" id="578459"/>
    <lineage>
        <taxon>Eukaryota</taxon>
        <taxon>Fungi</taxon>
        <taxon>Dikarya</taxon>
        <taxon>Basidiomycota</taxon>
        <taxon>Pucciniomycotina</taxon>
        <taxon>Microbotryomycetes</taxon>
        <taxon>Sporidiobolales</taxon>
        <taxon>Sporidiobolaceae</taxon>
        <taxon>Rhodotorula</taxon>
    </lineage>
</organism>
<dbReference type="Gene3D" id="2.30.30.140">
    <property type="match status" value="1"/>
</dbReference>
<dbReference type="OrthoDB" id="62853at2759"/>
<feature type="domain" description="PWWP" evidence="2">
    <location>
        <begin position="22"/>
        <end position="86"/>
    </location>
</feature>
<dbReference type="Proteomes" id="UP000053890">
    <property type="component" value="Unassembled WGS sequence"/>
</dbReference>
<dbReference type="AlphaFoldDB" id="A0A0P9GWI0"/>
<evidence type="ECO:0000259" key="2">
    <source>
        <dbReference type="PROSITE" id="PS50812"/>
    </source>
</evidence>
<evidence type="ECO:0000313" key="3">
    <source>
        <dbReference type="EMBL" id="KPV71788.1"/>
    </source>
</evidence>
<dbReference type="SUPFAM" id="SSF63748">
    <property type="entry name" value="Tudor/PWWP/MBT"/>
    <property type="match status" value="1"/>
</dbReference>
<feature type="region of interest" description="Disordered" evidence="1">
    <location>
        <begin position="281"/>
        <end position="387"/>
    </location>
</feature>
<dbReference type="InterPro" id="IPR000313">
    <property type="entry name" value="PWWP_dom"/>
</dbReference>
<dbReference type="PANTHER" id="PTHR12550">
    <property type="entry name" value="HEPATOMA-DERIVED GROWTH FACTOR-RELATED"/>
    <property type="match status" value="1"/>
</dbReference>
<sequence length="387" mass="41184">MPSKPSKKAAAAASDLNYQYSVGDIVLGKVKGFPSWPGQIVDVADAPVKVQKEKPPKAKNTHLVQFFPTGDFSYLQPRDLVILTPREIESYISSGNKKKGDLLTAYKTAQDPAAWRTERADQLAEWEALQQQNMLAGEEDQLASDGEGKKDKKRKRATPANGAAAKKNSKAAKKDDAAPAAKKAKTTNANTDDPAEMVKTWRHKLQKAFLGKGDLSADEMHKCAEYFDAMESLDMKKEWLVESKLAKVLKRIALLKDGQIPNEDKYSFRERSSALANKWNTILGGSNESPAPASGPKDDAAAAAPASKGDDAAEPKAEDAAAGTAKADEPAPAAVEDKKDEQAAPAGDVAMEDAAPAANGDAKKEDAPAEAVKQDAAPAEASAETTA</sequence>
<proteinExistence type="predicted"/>
<evidence type="ECO:0000313" key="4">
    <source>
        <dbReference type="Proteomes" id="UP000053890"/>
    </source>
</evidence>
<dbReference type="RefSeq" id="XP_018267837.1">
    <property type="nucleotide sequence ID" value="XM_018419159.1"/>
</dbReference>
<dbReference type="SMART" id="SM00293">
    <property type="entry name" value="PWWP"/>
    <property type="match status" value="1"/>
</dbReference>
<dbReference type="GeneID" id="28979605"/>
<feature type="compositionally biased region" description="Low complexity" evidence="1">
    <location>
        <begin position="178"/>
        <end position="192"/>
    </location>
</feature>
<dbReference type="PANTHER" id="PTHR12550:SF70">
    <property type="entry name" value="JIL-1 ANCHORING AND STABILIZING PROTEIN, ISOFORM A"/>
    <property type="match status" value="1"/>
</dbReference>
<evidence type="ECO:0000256" key="1">
    <source>
        <dbReference type="SAM" id="MobiDB-lite"/>
    </source>
</evidence>
<dbReference type="OMA" id="WPVIVCD"/>
<dbReference type="STRING" id="578459.A0A0P9GWI0"/>
<feature type="compositionally biased region" description="Low complexity" evidence="1">
    <location>
        <begin position="290"/>
        <end position="307"/>
    </location>
</feature>
<protein>
    <recommendedName>
        <fullName evidence="2">PWWP domain-containing protein</fullName>
    </recommendedName>
</protein>
<name>A0A0P9GWI0_RHOGW</name>
<dbReference type="EMBL" id="KQ474091">
    <property type="protein sequence ID" value="KPV71788.1"/>
    <property type="molecule type" value="Genomic_DNA"/>
</dbReference>
<feature type="region of interest" description="Disordered" evidence="1">
    <location>
        <begin position="138"/>
        <end position="194"/>
    </location>
</feature>
<dbReference type="PROSITE" id="PS50812">
    <property type="entry name" value="PWWP"/>
    <property type="match status" value="1"/>
</dbReference>
<keyword evidence="4" id="KW-1185">Reference proteome</keyword>
<gene>
    <name evidence="3" type="ORF">RHOBADRAFT_67036</name>
</gene>
<feature type="compositionally biased region" description="Low complexity" evidence="1">
    <location>
        <begin position="376"/>
        <end position="387"/>
    </location>
</feature>
<reference evidence="3 4" key="1">
    <citation type="journal article" date="2015" name="Front. Microbiol.">
        <title>Genome sequence of the plant growth promoting endophytic yeast Rhodotorula graminis WP1.</title>
        <authorList>
            <person name="Firrincieli A."/>
            <person name="Otillar R."/>
            <person name="Salamov A."/>
            <person name="Schmutz J."/>
            <person name="Khan Z."/>
            <person name="Redman R.S."/>
            <person name="Fleck N.D."/>
            <person name="Lindquist E."/>
            <person name="Grigoriev I.V."/>
            <person name="Doty S.L."/>
        </authorList>
    </citation>
    <scope>NUCLEOTIDE SEQUENCE [LARGE SCALE GENOMIC DNA]</scope>
    <source>
        <strain evidence="3 4">WP1</strain>
    </source>
</reference>